<sequence length="611" mass="69566">MDPFWPLPPPPLLAMPGGRAVISAAPVLANPGPVSAAPVSSTTTAITPTSASAPQNPTSTFQSSFTEKPTIVFIGKIPDGVHDEWIEKLLRTCGPLQKWKRLKDASEDSRPCGFALFEGKEGAARALRVLAVDDGLELPSPLPSRPSRKLKVTVDSSIKKKLEETPGDDMTIREELPKLVAELADSTVAALMNKTDKTKNAEFLANAVNYGNRNVLDDLKDDELPAEQREMIRSEIRSFRTNAAIRDKAREESKFREEFERRAREERERDRERERNKMRGIANSSGGVGGPNDRRASDIRVQERGSWTPFSNNAGVPMIVDEEDEEAEARKEEIRKKDEEMAFKERERRWEAREEHKERERAEEKARDEQWLAKRQQERIDIERFLREYDDEEAARNGEDFYINRERWFQRRANFRLREQDQDARDRRLAQQEAERLKKQAAMQSSNGSTPTSSNRPRFASNGDLVASDRPRREMSVDLEDEAGDAADAAPVVIGRIMTREERNAAKKDLIESLPVDKEGLFGWKIKWNMVDQDMIKDKFKPWVTKKMAELTGEEPQDLISSIVTSIPKQVPAARMLDDLTLPLDDEAELFVIKLWRVLIFETESRAAGLS</sequence>
<dbReference type="Gene3D" id="3.30.70.330">
    <property type="match status" value="1"/>
</dbReference>
<evidence type="ECO:0000256" key="2">
    <source>
        <dbReference type="SAM" id="MobiDB-lite"/>
    </source>
</evidence>
<keyword evidence="1" id="KW-0694">RNA-binding</keyword>
<evidence type="ECO:0000259" key="4">
    <source>
        <dbReference type="PROSITE" id="PS51025"/>
    </source>
</evidence>
<comment type="caution">
    <text evidence="6">The sequence shown here is derived from an EMBL/GenBank/DDBJ whole genome shotgun (WGS) entry which is preliminary data.</text>
</comment>
<dbReference type="InterPro" id="IPR034268">
    <property type="entry name" value="RBM25_RRM"/>
</dbReference>
<dbReference type="VEuPathDB" id="FungiDB:SeMB42_g06597"/>
<dbReference type="OrthoDB" id="6275295at2759"/>
<feature type="compositionally biased region" description="Polar residues" evidence="2">
    <location>
        <begin position="442"/>
        <end position="456"/>
    </location>
</feature>
<evidence type="ECO:0008006" key="9">
    <source>
        <dbReference type="Google" id="ProtNLM"/>
    </source>
</evidence>
<dbReference type="PANTHER" id="PTHR18806">
    <property type="entry name" value="RBM25 PROTEIN"/>
    <property type="match status" value="1"/>
</dbReference>
<dbReference type="PROSITE" id="PS50102">
    <property type="entry name" value="RRM"/>
    <property type="match status" value="1"/>
</dbReference>
<dbReference type="Proteomes" id="UP000320475">
    <property type="component" value="Unassembled WGS sequence"/>
</dbReference>
<dbReference type="EMBL" id="QEAN01000382">
    <property type="protein sequence ID" value="TPX38685.1"/>
    <property type="molecule type" value="Genomic_DNA"/>
</dbReference>
<dbReference type="PANTHER" id="PTHR18806:SF4">
    <property type="entry name" value="RNA-BINDING PROTEIN 25"/>
    <property type="match status" value="1"/>
</dbReference>
<gene>
    <name evidence="6" type="ORF">SeLEV6574_g05869</name>
    <name evidence="5" type="ORF">SeMB42_g06597</name>
</gene>
<dbReference type="STRING" id="286115.A0A507CRX5"/>
<evidence type="ECO:0000313" key="5">
    <source>
        <dbReference type="EMBL" id="TPX38685.1"/>
    </source>
</evidence>
<name>A0A507CRX5_9FUNG</name>
<dbReference type="Proteomes" id="UP000317494">
    <property type="component" value="Unassembled WGS sequence"/>
</dbReference>
<dbReference type="SMART" id="SM00311">
    <property type="entry name" value="PWI"/>
    <property type="match status" value="1"/>
</dbReference>
<evidence type="ECO:0000313" key="7">
    <source>
        <dbReference type="Proteomes" id="UP000317494"/>
    </source>
</evidence>
<proteinExistence type="predicted"/>
<dbReference type="SUPFAM" id="SSF54928">
    <property type="entry name" value="RNA-binding domain, RBD"/>
    <property type="match status" value="1"/>
</dbReference>
<dbReference type="GO" id="GO:0005681">
    <property type="term" value="C:spliceosomal complex"/>
    <property type="evidence" value="ECO:0007669"/>
    <property type="project" value="TreeGrafter"/>
</dbReference>
<feature type="compositionally biased region" description="Basic and acidic residues" evidence="2">
    <location>
        <begin position="420"/>
        <end position="438"/>
    </location>
</feature>
<dbReference type="GO" id="GO:0003729">
    <property type="term" value="F:mRNA binding"/>
    <property type="evidence" value="ECO:0007669"/>
    <property type="project" value="TreeGrafter"/>
</dbReference>
<feature type="region of interest" description="Disordered" evidence="2">
    <location>
        <begin position="259"/>
        <end position="295"/>
    </location>
</feature>
<feature type="compositionally biased region" description="Basic and acidic residues" evidence="2">
    <location>
        <begin position="259"/>
        <end position="277"/>
    </location>
</feature>
<dbReference type="InterPro" id="IPR052768">
    <property type="entry name" value="RBM25"/>
</dbReference>
<protein>
    <recommendedName>
        <fullName evidence="9">PWI domain-containing protein</fullName>
    </recommendedName>
</protein>
<evidence type="ECO:0000259" key="3">
    <source>
        <dbReference type="PROSITE" id="PS50102"/>
    </source>
</evidence>
<feature type="domain" description="PWI" evidence="4">
    <location>
        <begin position="519"/>
        <end position="611"/>
    </location>
</feature>
<organism evidence="6 8">
    <name type="scientific">Synchytrium endobioticum</name>
    <dbReference type="NCBI Taxonomy" id="286115"/>
    <lineage>
        <taxon>Eukaryota</taxon>
        <taxon>Fungi</taxon>
        <taxon>Fungi incertae sedis</taxon>
        <taxon>Chytridiomycota</taxon>
        <taxon>Chytridiomycota incertae sedis</taxon>
        <taxon>Chytridiomycetes</taxon>
        <taxon>Synchytriales</taxon>
        <taxon>Synchytriaceae</taxon>
        <taxon>Synchytrium</taxon>
    </lineage>
</organism>
<reference evidence="7 8" key="1">
    <citation type="journal article" date="2019" name="Sci. Rep.">
        <title>Comparative genomics of chytrid fungi reveal insights into the obligate biotrophic and pathogenic lifestyle of Synchytrium endobioticum.</title>
        <authorList>
            <person name="van de Vossenberg B.T.L.H."/>
            <person name="Warris S."/>
            <person name="Nguyen H.D.T."/>
            <person name="van Gent-Pelzer M.P.E."/>
            <person name="Joly D.L."/>
            <person name="van de Geest H.C."/>
            <person name="Bonants P.J.M."/>
            <person name="Smith D.S."/>
            <person name="Levesque C.A."/>
            <person name="van der Lee T.A.J."/>
        </authorList>
    </citation>
    <scope>NUCLEOTIDE SEQUENCE [LARGE SCALE GENOMIC DNA]</scope>
    <source>
        <strain evidence="6 8">LEV6574</strain>
        <strain evidence="5 7">MB42</strain>
    </source>
</reference>
<evidence type="ECO:0000313" key="8">
    <source>
        <dbReference type="Proteomes" id="UP000320475"/>
    </source>
</evidence>
<feature type="domain" description="RRM" evidence="3">
    <location>
        <begin position="70"/>
        <end position="157"/>
    </location>
</feature>
<dbReference type="Pfam" id="PF01480">
    <property type="entry name" value="PWI"/>
    <property type="match status" value="1"/>
</dbReference>
<keyword evidence="7" id="KW-1185">Reference proteome</keyword>
<dbReference type="AlphaFoldDB" id="A0A507CRX5"/>
<dbReference type="CDD" id="cd12446">
    <property type="entry name" value="RRM_RBM25"/>
    <property type="match status" value="1"/>
</dbReference>
<accession>A0A507CRX5</accession>
<dbReference type="InterPro" id="IPR035979">
    <property type="entry name" value="RBD_domain_sf"/>
</dbReference>
<dbReference type="InterPro" id="IPR002483">
    <property type="entry name" value="PWI_dom"/>
</dbReference>
<dbReference type="InterPro" id="IPR012677">
    <property type="entry name" value="Nucleotide-bd_a/b_plait_sf"/>
</dbReference>
<evidence type="ECO:0000256" key="1">
    <source>
        <dbReference type="PROSITE-ProRule" id="PRU00176"/>
    </source>
</evidence>
<dbReference type="InterPro" id="IPR000504">
    <property type="entry name" value="RRM_dom"/>
</dbReference>
<feature type="region of interest" description="Disordered" evidence="2">
    <location>
        <begin position="420"/>
        <end position="471"/>
    </location>
</feature>
<dbReference type="EMBL" id="QEAM01000297">
    <property type="protein sequence ID" value="TPX41889.1"/>
    <property type="molecule type" value="Genomic_DNA"/>
</dbReference>
<dbReference type="Pfam" id="PF00076">
    <property type="entry name" value="RRM_1"/>
    <property type="match status" value="1"/>
</dbReference>
<dbReference type="PROSITE" id="PS51025">
    <property type="entry name" value="PWI"/>
    <property type="match status" value="1"/>
</dbReference>
<evidence type="ECO:0000313" key="6">
    <source>
        <dbReference type="EMBL" id="TPX41889.1"/>
    </source>
</evidence>
<feature type="region of interest" description="Disordered" evidence="2">
    <location>
        <begin position="345"/>
        <end position="370"/>
    </location>
</feature>
<dbReference type="Gene3D" id="1.20.1390.10">
    <property type="entry name" value="PWI domain"/>
    <property type="match status" value="1"/>
</dbReference>